<reference evidence="7 8" key="1">
    <citation type="journal article" date="2023" name="Elife">
        <title>Identification of key yeast species and microbe-microbe interactions impacting larval growth of Drosophila in the wild.</title>
        <authorList>
            <person name="Mure A."/>
            <person name="Sugiura Y."/>
            <person name="Maeda R."/>
            <person name="Honda K."/>
            <person name="Sakurai N."/>
            <person name="Takahashi Y."/>
            <person name="Watada M."/>
            <person name="Katoh T."/>
            <person name="Gotoh A."/>
            <person name="Gotoh Y."/>
            <person name="Taniguchi I."/>
            <person name="Nakamura K."/>
            <person name="Hayashi T."/>
            <person name="Katayama T."/>
            <person name="Uemura T."/>
            <person name="Hattori Y."/>
        </authorList>
    </citation>
    <scope>NUCLEOTIDE SEQUENCE [LARGE SCALE GENOMIC DNA]</scope>
    <source>
        <strain evidence="7 8">SC-9</strain>
    </source>
</reference>
<feature type="region of interest" description="Disordered" evidence="5">
    <location>
        <begin position="246"/>
        <end position="289"/>
    </location>
</feature>
<dbReference type="PROSITE" id="PS51265">
    <property type="entry name" value="ZF_DBF4"/>
    <property type="match status" value="1"/>
</dbReference>
<gene>
    <name evidence="7" type="ORF">DASC09_032100</name>
</gene>
<evidence type="ECO:0000256" key="3">
    <source>
        <dbReference type="ARBA" id="ARBA00022833"/>
    </source>
</evidence>
<dbReference type="InterPro" id="IPR055116">
    <property type="entry name" value="DBF4_BRCT"/>
</dbReference>
<dbReference type="GeneID" id="90073860"/>
<dbReference type="Gene3D" id="6.10.250.3410">
    <property type="entry name" value="DBF zinc finger"/>
    <property type="match status" value="1"/>
</dbReference>
<keyword evidence="8" id="KW-1185">Reference proteome</keyword>
<keyword evidence="2 4" id="KW-0863">Zinc-finger</keyword>
<dbReference type="PANTHER" id="PTHR15375">
    <property type="entry name" value="ACTIVATOR OF S-PHASE KINASE-RELATED"/>
    <property type="match status" value="1"/>
</dbReference>
<keyword evidence="1" id="KW-0479">Metal-binding</keyword>
<dbReference type="Proteomes" id="UP001360560">
    <property type="component" value="Unassembled WGS sequence"/>
</dbReference>
<dbReference type="InterPro" id="IPR013939">
    <property type="entry name" value="Regulatory_Dfp1/Him1"/>
</dbReference>
<dbReference type="InterPro" id="IPR036420">
    <property type="entry name" value="BRCT_dom_sf"/>
</dbReference>
<feature type="domain" description="DBF4-type" evidence="6">
    <location>
        <begin position="694"/>
        <end position="743"/>
    </location>
</feature>
<name>A0AAV5QNJ0_9ASCO</name>
<keyword evidence="7" id="KW-0418">Kinase</keyword>
<dbReference type="InterPro" id="IPR038545">
    <property type="entry name" value="Znf_DBF_sf"/>
</dbReference>
<dbReference type="Pfam" id="PF07535">
    <property type="entry name" value="zf-DBF"/>
    <property type="match status" value="1"/>
</dbReference>
<feature type="compositionally biased region" description="Polar residues" evidence="5">
    <location>
        <begin position="103"/>
        <end position="132"/>
    </location>
</feature>
<comment type="caution">
    <text evidence="7">The sequence shown here is derived from an EMBL/GenBank/DDBJ whole genome shotgun (WGS) entry which is preliminary data.</text>
</comment>
<dbReference type="GO" id="GO:0043539">
    <property type="term" value="F:protein serine/threonine kinase activator activity"/>
    <property type="evidence" value="ECO:0007669"/>
    <property type="project" value="TreeGrafter"/>
</dbReference>
<dbReference type="Gene3D" id="3.40.50.10190">
    <property type="entry name" value="BRCT domain"/>
    <property type="match status" value="1"/>
</dbReference>
<sequence length="745" mass="86287">MDTIVLKNHHHHHHHNHHNHHQPPLQSHHIDPTQQQSQHNANISRSRPSRLIKDKEKEKDKDKESNGKSHIVNGETFDAEYLYGWQLSWKQIIANSVIYLDGSTGSTRRSDGNNSKEGSITEGNNSTGSDETVVSPAGRDKTRSQLKIHCFHYHARVVDFFNANEVTLIITRRTFDPQAKYQPNDIFYHNTKIRIWSFDKAVKFFARLSTKIELQELSRPKKNVISYRYLKANEIKRFEQVKIENVDGQKEESTDAAATEQENVENVENEVKPKEEKEKPEKPLQKSVTPLNNTSAIAKKPDLKIMYVSPSDIHNDNRMSLIKSLRKSSQTKKIAQAPPQKQKQKLNYQQQVFKMIKSQKAQNHHYQVAPQKTFSRNSGYKSIYPNKSSSYQTNDKLATLLSKEKLYGPTDRDMTIRQHDFVYFEHPFVFFHDLKQQYRPIVTKEWPTKGFSNLAIDAPWARIYPSVDGRCLFLADSFDPEHPTIIKRRKVMFENRKKFRTKLKKMFCDEEKQNDKDLQRFNYYEEVLDEYNEYSSKLSIQRLPTSTKAAVISTTISDKHDQPVASTQVDINAINSNKRSFYEMNASGITQSNSQSVFATSTTLGGSKLGLNGGNGLGPIHSHVASKEFKSLKKRIYEKTDDDKENQQKKTKESQADEANVADTKSITTKIINKKIEPCVNQNNNEKKEKNDEQPKNGGYCENCRIKYSDFSKHILEAKHREFAKDDKNFEKIDRFISYLQKEAY</sequence>
<dbReference type="GO" id="GO:0016301">
    <property type="term" value="F:kinase activity"/>
    <property type="evidence" value="ECO:0007669"/>
    <property type="project" value="UniProtKB-KW"/>
</dbReference>
<evidence type="ECO:0000313" key="8">
    <source>
        <dbReference type="Proteomes" id="UP001360560"/>
    </source>
</evidence>
<dbReference type="AlphaFoldDB" id="A0AAV5QNJ0"/>
<dbReference type="Pfam" id="PF22437">
    <property type="entry name" value="DBF4_BRCT"/>
    <property type="match status" value="1"/>
</dbReference>
<organism evidence="7 8">
    <name type="scientific">Saccharomycopsis crataegensis</name>
    <dbReference type="NCBI Taxonomy" id="43959"/>
    <lineage>
        <taxon>Eukaryota</taxon>
        <taxon>Fungi</taxon>
        <taxon>Dikarya</taxon>
        <taxon>Ascomycota</taxon>
        <taxon>Saccharomycotina</taxon>
        <taxon>Saccharomycetes</taxon>
        <taxon>Saccharomycopsidaceae</taxon>
        <taxon>Saccharomycopsis</taxon>
    </lineage>
</organism>
<evidence type="ECO:0000256" key="4">
    <source>
        <dbReference type="PROSITE-ProRule" id="PRU00600"/>
    </source>
</evidence>
<evidence type="ECO:0000256" key="1">
    <source>
        <dbReference type="ARBA" id="ARBA00022723"/>
    </source>
</evidence>
<dbReference type="GO" id="GO:0010571">
    <property type="term" value="P:positive regulation of nuclear cell cycle DNA replication"/>
    <property type="evidence" value="ECO:0007669"/>
    <property type="project" value="TreeGrafter"/>
</dbReference>
<evidence type="ECO:0000256" key="5">
    <source>
        <dbReference type="SAM" id="MobiDB-lite"/>
    </source>
</evidence>
<dbReference type="InterPro" id="IPR006572">
    <property type="entry name" value="Znf_DBF"/>
</dbReference>
<dbReference type="GO" id="GO:0003676">
    <property type="term" value="F:nucleic acid binding"/>
    <property type="evidence" value="ECO:0007669"/>
    <property type="project" value="InterPro"/>
</dbReference>
<feature type="region of interest" description="Disordered" evidence="5">
    <location>
        <begin position="1"/>
        <end position="71"/>
    </location>
</feature>
<feature type="compositionally biased region" description="Basic and acidic residues" evidence="5">
    <location>
        <begin position="269"/>
        <end position="284"/>
    </location>
</feature>
<dbReference type="Pfam" id="PF08630">
    <property type="entry name" value="Dfp1_Him1_M"/>
    <property type="match status" value="1"/>
</dbReference>
<evidence type="ECO:0000259" key="6">
    <source>
        <dbReference type="PROSITE" id="PS51265"/>
    </source>
</evidence>
<dbReference type="GO" id="GO:1901987">
    <property type="term" value="P:regulation of cell cycle phase transition"/>
    <property type="evidence" value="ECO:0007669"/>
    <property type="project" value="TreeGrafter"/>
</dbReference>
<keyword evidence="7" id="KW-0808">Transferase</keyword>
<dbReference type="RefSeq" id="XP_064852881.1">
    <property type="nucleotide sequence ID" value="XM_064996809.1"/>
</dbReference>
<dbReference type="SMART" id="SM00586">
    <property type="entry name" value="ZnF_DBF"/>
    <property type="match status" value="1"/>
</dbReference>
<evidence type="ECO:0000256" key="2">
    <source>
        <dbReference type="ARBA" id="ARBA00022771"/>
    </source>
</evidence>
<evidence type="ECO:0000313" key="7">
    <source>
        <dbReference type="EMBL" id="GMM35885.1"/>
    </source>
</evidence>
<feature type="compositionally biased region" description="Basic residues" evidence="5">
    <location>
        <begin position="7"/>
        <end position="21"/>
    </location>
</feature>
<dbReference type="GO" id="GO:0031431">
    <property type="term" value="C:Dbf4-dependent protein kinase complex"/>
    <property type="evidence" value="ECO:0007669"/>
    <property type="project" value="TreeGrafter"/>
</dbReference>
<dbReference type="FunFam" id="6.10.250.3410:FF:000001">
    <property type="entry name" value="Protein DBF4 homolog A"/>
    <property type="match status" value="1"/>
</dbReference>
<dbReference type="EMBL" id="BTFZ01000011">
    <property type="protein sequence ID" value="GMM35885.1"/>
    <property type="molecule type" value="Genomic_DNA"/>
</dbReference>
<feature type="compositionally biased region" description="Basic and acidic residues" evidence="5">
    <location>
        <begin position="638"/>
        <end position="655"/>
    </location>
</feature>
<feature type="region of interest" description="Disordered" evidence="5">
    <location>
        <begin position="103"/>
        <end position="140"/>
    </location>
</feature>
<feature type="compositionally biased region" description="Polar residues" evidence="5">
    <location>
        <begin position="32"/>
        <end position="46"/>
    </location>
</feature>
<accession>A0AAV5QNJ0</accession>
<keyword evidence="3" id="KW-0862">Zinc</keyword>
<dbReference type="GO" id="GO:0008270">
    <property type="term" value="F:zinc ion binding"/>
    <property type="evidence" value="ECO:0007669"/>
    <property type="project" value="UniProtKB-KW"/>
</dbReference>
<proteinExistence type="predicted"/>
<feature type="region of interest" description="Disordered" evidence="5">
    <location>
        <begin position="638"/>
        <end position="662"/>
    </location>
</feature>
<feature type="compositionally biased region" description="Basic and acidic residues" evidence="5">
    <location>
        <begin position="51"/>
        <end position="67"/>
    </location>
</feature>
<dbReference type="PANTHER" id="PTHR15375:SF26">
    <property type="entry name" value="PROTEIN CHIFFON"/>
    <property type="match status" value="1"/>
</dbReference>
<dbReference type="InterPro" id="IPR051590">
    <property type="entry name" value="Replication_Regulatory_Kinase"/>
</dbReference>
<protein>
    <submittedName>
        <fullName evidence="7">Protein serine/threonine kinase activating protein</fullName>
    </submittedName>
</protein>